<sequence length="598" mass="67687">MVKADYQNKTIQQQQLIDELRRKLNKISFARLGLFIAEILIVALIINFGFEWFFGVLLLIPLVLFLFLVKKQTFVQRQLTYAGQLLWVYQNEINQLSTGKNGYDDGSAYADEYHPYSSDLDIFGPGSLYSFVNRCNTIEALDMLAANLGGPNDKLTILQRQEAIAELKTHIAQTFHFRAELQGHKPGQLKVIKDKLQNQLPGQLGFTRNRTLRLYVKLVPFVTLGMLALCIGFGGLLWQFFALLLLANAGLTFFKLGQINKVYNGFSRESNLLSAFADSVKWTEDVNWNSPYILGFFDKSFSGKPISAQIKKLATIIQNFDARLNVIVGAVLNFFLLWDLRCSIALSNWHDQSAIAVIKGLQRISRFEELISFATLSHNQAGWNFPLIEDTFQLKALNLGHPLIREKARVVNSFDVAEKPTVDIITGSNMAGKSTFLRTVGINMSLAFAGAPVCADRLSLSIFKVLSYMRIKDSLNDHTSTFKAELNRLKMILDGIQQHPNSFVLIDEMLRGTNSKDKYLGSKVFIEKLIEQNMPALFATHDLQLSEMEDSYPRQIRNYHFDIQISEGEMNFDYKLKHGPCSTFNAALLLKEIGLTLT</sequence>
<protein>
    <submittedName>
        <fullName evidence="6">MutS domain V</fullName>
    </submittedName>
</protein>
<keyword evidence="7" id="KW-1185">Reference proteome</keyword>
<dbReference type="PANTHER" id="PTHR11361:SF99">
    <property type="entry name" value="DNA MISMATCH REPAIR PROTEIN"/>
    <property type="match status" value="1"/>
</dbReference>
<proteinExistence type="predicted"/>
<dbReference type="GO" id="GO:0140664">
    <property type="term" value="F:ATP-dependent DNA damage sensor activity"/>
    <property type="evidence" value="ECO:0007669"/>
    <property type="project" value="InterPro"/>
</dbReference>
<evidence type="ECO:0000256" key="4">
    <source>
        <dbReference type="SAM" id="Phobius"/>
    </source>
</evidence>
<evidence type="ECO:0000313" key="6">
    <source>
        <dbReference type="EMBL" id="SMC60008.1"/>
    </source>
</evidence>
<keyword evidence="1" id="KW-0547">Nucleotide-binding</keyword>
<dbReference type="PANTHER" id="PTHR11361">
    <property type="entry name" value="DNA MISMATCH REPAIR PROTEIN MUTS FAMILY MEMBER"/>
    <property type="match status" value="1"/>
</dbReference>
<feature type="transmembrane region" description="Helical" evidence="4">
    <location>
        <begin position="29"/>
        <end position="46"/>
    </location>
</feature>
<evidence type="ECO:0000256" key="3">
    <source>
        <dbReference type="ARBA" id="ARBA00023125"/>
    </source>
</evidence>
<dbReference type="GO" id="GO:0030983">
    <property type="term" value="F:mismatched DNA binding"/>
    <property type="evidence" value="ECO:0007669"/>
    <property type="project" value="InterPro"/>
</dbReference>
<dbReference type="SUPFAM" id="SSF52540">
    <property type="entry name" value="P-loop containing nucleoside triphosphate hydrolases"/>
    <property type="match status" value="1"/>
</dbReference>
<dbReference type="STRING" id="151894.SAMN04488524_1413"/>
<dbReference type="AlphaFoldDB" id="A0A1W2AIC1"/>
<dbReference type="InterPro" id="IPR000432">
    <property type="entry name" value="DNA_mismatch_repair_MutS_C"/>
</dbReference>
<dbReference type="SMART" id="SM00534">
    <property type="entry name" value="MUTSac"/>
    <property type="match status" value="1"/>
</dbReference>
<keyword evidence="4" id="KW-0812">Transmembrane</keyword>
<evidence type="ECO:0000256" key="2">
    <source>
        <dbReference type="ARBA" id="ARBA00022840"/>
    </source>
</evidence>
<dbReference type="InterPro" id="IPR027417">
    <property type="entry name" value="P-loop_NTPase"/>
</dbReference>
<dbReference type="GO" id="GO:0005829">
    <property type="term" value="C:cytosol"/>
    <property type="evidence" value="ECO:0007669"/>
    <property type="project" value="TreeGrafter"/>
</dbReference>
<feature type="transmembrane region" description="Helical" evidence="4">
    <location>
        <begin position="214"/>
        <end position="234"/>
    </location>
</feature>
<dbReference type="InterPro" id="IPR045076">
    <property type="entry name" value="MutS"/>
</dbReference>
<feature type="domain" description="DNA mismatch repair proteins mutS family" evidence="5">
    <location>
        <begin position="420"/>
        <end position="595"/>
    </location>
</feature>
<dbReference type="Gene3D" id="3.40.50.300">
    <property type="entry name" value="P-loop containing nucleotide triphosphate hydrolases"/>
    <property type="match status" value="1"/>
</dbReference>
<keyword evidence="2" id="KW-0067">ATP-binding</keyword>
<evidence type="ECO:0000256" key="1">
    <source>
        <dbReference type="ARBA" id="ARBA00022741"/>
    </source>
</evidence>
<accession>A0A1W2AIC1</accession>
<evidence type="ECO:0000313" key="7">
    <source>
        <dbReference type="Proteomes" id="UP000192756"/>
    </source>
</evidence>
<keyword evidence="4" id="KW-1133">Transmembrane helix</keyword>
<organism evidence="6 7">
    <name type="scientific">Pedobacter africanus</name>
    <dbReference type="NCBI Taxonomy" id="151894"/>
    <lineage>
        <taxon>Bacteria</taxon>
        <taxon>Pseudomonadati</taxon>
        <taxon>Bacteroidota</taxon>
        <taxon>Sphingobacteriia</taxon>
        <taxon>Sphingobacteriales</taxon>
        <taxon>Sphingobacteriaceae</taxon>
        <taxon>Pedobacter</taxon>
    </lineage>
</organism>
<feature type="transmembrane region" description="Helical" evidence="4">
    <location>
        <begin position="52"/>
        <end position="69"/>
    </location>
</feature>
<dbReference type="GO" id="GO:0006298">
    <property type="term" value="P:mismatch repair"/>
    <property type="evidence" value="ECO:0007669"/>
    <property type="project" value="InterPro"/>
</dbReference>
<dbReference type="Proteomes" id="UP000192756">
    <property type="component" value="Unassembled WGS sequence"/>
</dbReference>
<dbReference type="EMBL" id="FWXT01000001">
    <property type="protein sequence ID" value="SMC60008.1"/>
    <property type="molecule type" value="Genomic_DNA"/>
</dbReference>
<dbReference type="GO" id="GO:0005524">
    <property type="term" value="F:ATP binding"/>
    <property type="evidence" value="ECO:0007669"/>
    <property type="project" value="UniProtKB-KW"/>
</dbReference>
<gene>
    <name evidence="6" type="ORF">SAMN04488524_1413</name>
</gene>
<reference evidence="7" key="1">
    <citation type="submission" date="2017-04" db="EMBL/GenBank/DDBJ databases">
        <authorList>
            <person name="Varghese N."/>
            <person name="Submissions S."/>
        </authorList>
    </citation>
    <scope>NUCLEOTIDE SEQUENCE [LARGE SCALE GENOMIC DNA]</scope>
    <source>
        <strain evidence="7">DSM 12126</strain>
    </source>
</reference>
<evidence type="ECO:0000259" key="5">
    <source>
        <dbReference type="SMART" id="SM00534"/>
    </source>
</evidence>
<dbReference type="OrthoDB" id="1097361at2"/>
<keyword evidence="4" id="KW-0472">Membrane</keyword>
<dbReference type="Pfam" id="PF00488">
    <property type="entry name" value="MutS_V"/>
    <property type="match status" value="1"/>
</dbReference>
<name>A0A1W2AIC1_9SPHI</name>
<dbReference type="RefSeq" id="WP_084237649.1">
    <property type="nucleotide sequence ID" value="NZ_FWXT01000001.1"/>
</dbReference>
<keyword evidence="3" id="KW-0238">DNA-binding</keyword>